<gene>
    <name evidence="1" type="ORF">GGD56_002621</name>
</gene>
<dbReference type="EMBL" id="JACIFX010000003">
    <property type="protein sequence ID" value="MBB4228779.1"/>
    <property type="molecule type" value="Genomic_DNA"/>
</dbReference>
<sequence>MGALLGIAEQSHDISQSAFSASLVADDRNEIRVYRDLRSVKPSILQGAAVGLVDTDPVDIECLVLIDAVELGGTLAEKRPLRGLLQSLKQALPCRIRLNPSAFTGREIAITASVVGAIPTEAVSIASGNRQARDPSQRSLETGKPLSVALRFGATKGCPKVGASRLEYRRGFEQSQRVGVMFGPFDRIEAIVGREGHEANGTPAGDETDCILVGFDGDLGNVAACLISHRLIRRDRGFGEAVFFQFIRSHIAGVVNQRIAGQRLMDQFKFEAGQKISEMLIADLIGKQNMGIEPTFHWRGQSELDPGKHGLHEFCSCLLTSPFL</sequence>
<organism evidence="1 2">
    <name type="scientific">Rhizobium mongolense</name>
    <dbReference type="NCBI Taxonomy" id="57676"/>
    <lineage>
        <taxon>Bacteria</taxon>
        <taxon>Pseudomonadati</taxon>
        <taxon>Pseudomonadota</taxon>
        <taxon>Alphaproteobacteria</taxon>
        <taxon>Hyphomicrobiales</taxon>
        <taxon>Rhizobiaceae</taxon>
        <taxon>Rhizobium/Agrobacterium group</taxon>
        <taxon>Rhizobium</taxon>
    </lineage>
</organism>
<comment type="caution">
    <text evidence="1">The sequence shown here is derived from an EMBL/GenBank/DDBJ whole genome shotgun (WGS) entry which is preliminary data.</text>
</comment>
<protein>
    <submittedName>
        <fullName evidence="1">Uncharacterized protein</fullName>
    </submittedName>
</protein>
<keyword evidence="2" id="KW-1185">Reference proteome</keyword>
<dbReference type="Proteomes" id="UP000551353">
    <property type="component" value="Unassembled WGS sequence"/>
</dbReference>
<evidence type="ECO:0000313" key="1">
    <source>
        <dbReference type="EMBL" id="MBB4228779.1"/>
    </source>
</evidence>
<name>A0ABR6ILN7_9HYPH</name>
<accession>A0ABR6ILN7</accession>
<proteinExistence type="predicted"/>
<evidence type="ECO:0000313" key="2">
    <source>
        <dbReference type="Proteomes" id="UP000551353"/>
    </source>
</evidence>
<reference evidence="1 2" key="1">
    <citation type="submission" date="2020-08" db="EMBL/GenBank/DDBJ databases">
        <title>Genomic Encyclopedia of Type Strains, Phase IV (KMG-V): Genome sequencing to study the core and pangenomes of soil and plant-associated prokaryotes.</title>
        <authorList>
            <person name="Whitman W."/>
        </authorList>
    </citation>
    <scope>NUCLEOTIDE SEQUENCE [LARGE SCALE GENOMIC DNA]</scope>
    <source>
        <strain evidence="1 2">SEMIA 4087</strain>
    </source>
</reference>